<dbReference type="KEGG" id="xya:ET471_13850"/>
<comment type="similarity">
    <text evidence="1">Belongs to the CPA3 antiporters (TC 2.A.63) subunit G family.</text>
</comment>
<dbReference type="PANTHER" id="PTHR34703">
    <property type="entry name" value="ANTIPORTER SUBUNIT MNHG2-RELATED"/>
    <property type="match status" value="1"/>
</dbReference>
<accession>A0A4P6F6C2</accession>
<dbReference type="GO" id="GO:0015385">
    <property type="term" value="F:sodium:proton antiporter activity"/>
    <property type="evidence" value="ECO:0007669"/>
    <property type="project" value="TreeGrafter"/>
</dbReference>
<keyword evidence="2" id="KW-1133">Transmembrane helix</keyword>
<dbReference type="InterPro" id="IPR005133">
    <property type="entry name" value="PhaG_MnhG_YufB"/>
</dbReference>
<keyword evidence="4" id="KW-1185">Reference proteome</keyword>
<dbReference type="Proteomes" id="UP000292118">
    <property type="component" value="Chromosome"/>
</dbReference>
<gene>
    <name evidence="3" type="ORF">ET471_13850</name>
</gene>
<reference evidence="3 4" key="1">
    <citation type="submission" date="2019-01" db="EMBL/GenBank/DDBJ databases">
        <title>Genome sequencing of strain FW10M-9.</title>
        <authorList>
            <person name="Heo J."/>
            <person name="Kim S.-J."/>
            <person name="Kim J.-S."/>
            <person name="Hong S.-B."/>
            <person name="Kwon S.-W."/>
        </authorList>
    </citation>
    <scope>NUCLEOTIDE SEQUENCE [LARGE SCALE GENOMIC DNA]</scope>
    <source>
        <strain evidence="3 4">FW10M-9</strain>
    </source>
</reference>
<sequence length="98" mass="10167">MLEVVGDVVMAVGALVVLLGLVGVFRFKDFTLRLLAGAKIDTVGFVAIVVGLVLRSGVTWFSAKALLILAVVIVANPVVTSAIAAGYARQQARAQGED</sequence>
<name>A0A4P6F6C2_9MICO</name>
<dbReference type="OrthoDB" id="9806575at2"/>
<dbReference type="AlphaFoldDB" id="A0A4P6F6C2"/>
<dbReference type="EMBL" id="CP035493">
    <property type="protein sequence ID" value="QAY70976.1"/>
    <property type="molecule type" value="Genomic_DNA"/>
</dbReference>
<organism evidence="3 4">
    <name type="scientific">Xylanimonas protaetiae</name>
    <dbReference type="NCBI Taxonomy" id="2509457"/>
    <lineage>
        <taxon>Bacteria</taxon>
        <taxon>Bacillati</taxon>
        <taxon>Actinomycetota</taxon>
        <taxon>Actinomycetes</taxon>
        <taxon>Micrococcales</taxon>
        <taxon>Promicromonosporaceae</taxon>
        <taxon>Xylanimonas</taxon>
    </lineage>
</organism>
<evidence type="ECO:0000313" key="3">
    <source>
        <dbReference type="EMBL" id="QAY70976.1"/>
    </source>
</evidence>
<dbReference type="Pfam" id="PF03334">
    <property type="entry name" value="PhaG_MnhG_YufB"/>
    <property type="match status" value="1"/>
</dbReference>
<keyword evidence="2" id="KW-0472">Membrane</keyword>
<evidence type="ECO:0000256" key="1">
    <source>
        <dbReference type="ARBA" id="ARBA00008404"/>
    </source>
</evidence>
<evidence type="ECO:0000256" key="2">
    <source>
        <dbReference type="SAM" id="Phobius"/>
    </source>
</evidence>
<feature type="transmembrane region" description="Helical" evidence="2">
    <location>
        <begin position="6"/>
        <end position="27"/>
    </location>
</feature>
<protein>
    <submittedName>
        <fullName evidence="3">Na+/H+ antiporter subunit G</fullName>
    </submittedName>
</protein>
<keyword evidence="2" id="KW-0812">Transmembrane</keyword>
<evidence type="ECO:0000313" key="4">
    <source>
        <dbReference type="Proteomes" id="UP000292118"/>
    </source>
</evidence>
<feature type="transmembrane region" description="Helical" evidence="2">
    <location>
        <begin position="66"/>
        <end position="88"/>
    </location>
</feature>
<feature type="transmembrane region" description="Helical" evidence="2">
    <location>
        <begin position="34"/>
        <end position="54"/>
    </location>
</feature>
<dbReference type="RefSeq" id="WP_129189231.1">
    <property type="nucleotide sequence ID" value="NZ_CP035493.1"/>
</dbReference>
<dbReference type="PANTHER" id="PTHR34703:SF1">
    <property type="entry name" value="ANTIPORTER SUBUNIT MNHG2-RELATED"/>
    <property type="match status" value="1"/>
</dbReference>
<proteinExistence type="inferred from homology"/>